<reference evidence="1" key="1">
    <citation type="journal article" date="2021" name="Open Biol.">
        <title>Shared evolutionary footprints suggest mitochondrial oxidative damage underlies multiple complex I losses in fungi.</title>
        <authorList>
            <person name="Schikora-Tamarit M.A."/>
            <person name="Marcet-Houben M."/>
            <person name="Nosek J."/>
            <person name="Gabaldon T."/>
        </authorList>
    </citation>
    <scope>NUCLEOTIDE SEQUENCE</scope>
    <source>
        <strain evidence="1">CBS2887</strain>
    </source>
</reference>
<sequence length="102" mass="11348">MSIGLRITELSIGSGKIRSEHLQDVVTGRGRLDQFKLLGFTQPLQYRINSDDFRRLEVQHVLQEHSGGLVVNALLGVRLGLCPPGVDQVWQDQPNKSDVDGQ</sequence>
<proteinExistence type="predicted"/>
<accession>A0A9P8Q6W6</accession>
<gene>
    <name evidence="1" type="ORF">WICPIJ_003807</name>
</gene>
<comment type="caution">
    <text evidence="1">The sequence shown here is derived from an EMBL/GenBank/DDBJ whole genome shotgun (WGS) entry which is preliminary data.</text>
</comment>
<protein>
    <submittedName>
        <fullName evidence="1">Uncharacterized protein</fullName>
    </submittedName>
</protein>
<evidence type="ECO:0000313" key="2">
    <source>
        <dbReference type="Proteomes" id="UP000774326"/>
    </source>
</evidence>
<dbReference type="Proteomes" id="UP000774326">
    <property type="component" value="Unassembled WGS sequence"/>
</dbReference>
<name>A0A9P8Q6W6_WICPI</name>
<organism evidence="1 2">
    <name type="scientific">Wickerhamomyces pijperi</name>
    <name type="common">Yeast</name>
    <name type="synonym">Pichia pijperi</name>
    <dbReference type="NCBI Taxonomy" id="599730"/>
    <lineage>
        <taxon>Eukaryota</taxon>
        <taxon>Fungi</taxon>
        <taxon>Dikarya</taxon>
        <taxon>Ascomycota</taxon>
        <taxon>Saccharomycotina</taxon>
        <taxon>Saccharomycetes</taxon>
        <taxon>Phaffomycetales</taxon>
        <taxon>Wickerhamomycetaceae</taxon>
        <taxon>Wickerhamomyces</taxon>
    </lineage>
</organism>
<dbReference type="AlphaFoldDB" id="A0A9P8Q6W6"/>
<evidence type="ECO:0000313" key="1">
    <source>
        <dbReference type="EMBL" id="KAH3685213.1"/>
    </source>
</evidence>
<keyword evidence="2" id="KW-1185">Reference proteome</keyword>
<reference evidence="1" key="2">
    <citation type="submission" date="2021-01" db="EMBL/GenBank/DDBJ databases">
        <authorList>
            <person name="Schikora-Tamarit M.A."/>
        </authorList>
    </citation>
    <scope>NUCLEOTIDE SEQUENCE</scope>
    <source>
        <strain evidence="1">CBS2887</strain>
    </source>
</reference>
<dbReference type="EMBL" id="JAEUBG010002094">
    <property type="protein sequence ID" value="KAH3685213.1"/>
    <property type="molecule type" value="Genomic_DNA"/>
</dbReference>